<evidence type="ECO:0000256" key="6">
    <source>
        <dbReference type="ARBA" id="ARBA00023136"/>
    </source>
</evidence>
<evidence type="ECO:0000256" key="4">
    <source>
        <dbReference type="ARBA" id="ARBA00022692"/>
    </source>
</evidence>
<keyword evidence="5 7" id="KW-1133">Transmembrane helix</keyword>
<sequence>MGYLLGLTQAFALFLSVTFLTYVLTIVRPYLRQRPDPAGNPAAFEWHLFIPCRDEAAVIGPTLRYLRERFSHVNVWVVDDASDDDTARIVEGIARDDARIHLVTRERPEARTGKGDALNAAYRALDDFLPPDADRTRHVVCVLDADGRPAPNMLSVCAGEKLFADPAIGAVQIDVWMINRDDRTPCPERGRFRNAFGRLLVRMQDLEFRGPISAIQLGRRRSGTVAMGGNGQFTRLSALDKVASGGEGPWGGSLLEDFELGVRLLLAGERNEYTPDTWVEQEGLWSFRRLLTQRTRWGQGTMQCAKYLPEIWRSARFSSLGALEVLYYLSQPWMQLLGTLVYPIPMIYLAGRLIADPAGMSWWLVEGGWILFAVYGTFGILPFLIWGPLYWWRCEPRVGLGRSLLYGVVYAFYIYNFYLTSWRAFWRIIRGRSGWAKTRRNAETHVAGAPVARER</sequence>
<gene>
    <name evidence="8" type="ORF">FDA94_02930</name>
</gene>
<evidence type="ECO:0000256" key="1">
    <source>
        <dbReference type="ARBA" id="ARBA00004141"/>
    </source>
</evidence>
<protein>
    <submittedName>
        <fullName evidence="8">Glycosyltransferase family 2 protein</fullName>
    </submittedName>
</protein>
<evidence type="ECO:0000256" key="5">
    <source>
        <dbReference type="ARBA" id="ARBA00022989"/>
    </source>
</evidence>
<name>A0A4U3MQY2_9ACTN</name>
<dbReference type="OrthoDB" id="7431422at2"/>
<evidence type="ECO:0000256" key="3">
    <source>
        <dbReference type="ARBA" id="ARBA00022679"/>
    </source>
</evidence>
<proteinExistence type="predicted"/>
<comment type="caution">
    <text evidence="8">The sequence shown here is derived from an EMBL/GenBank/DDBJ whole genome shotgun (WGS) entry which is preliminary data.</text>
</comment>
<feature type="transmembrane region" description="Helical" evidence="7">
    <location>
        <begin position="367"/>
        <end position="392"/>
    </location>
</feature>
<keyword evidence="2" id="KW-0328">Glycosyltransferase</keyword>
<feature type="transmembrane region" description="Helical" evidence="7">
    <location>
        <begin position="333"/>
        <end position="355"/>
    </location>
</feature>
<dbReference type="AlphaFoldDB" id="A0A4U3MQY2"/>
<dbReference type="Proteomes" id="UP000308705">
    <property type="component" value="Unassembled WGS sequence"/>
</dbReference>
<dbReference type="Gene3D" id="3.90.550.10">
    <property type="entry name" value="Spore Coat Polysaccharide Biosynthesis Protein SpsA, Chain A"/>
    <property type="match status" value="1"/>
</dbReference>
<evidence type="ECO:0000313" key="9">
    <source>
        <dbReference type="Proteomes" id="UP000308705"/>
    </source>
</evidence>
<dbReference type="EMBL" id="SZQA01000002">
    <property type="protein sequence ID" value="TKK90737.1"/>
    <property type="molecule type" value="Genomic_DNA"/>
</dbReference>
<keyword evidence="3 8" id="KW-0808">Transferase</keyword>
<evidence type="ECO:0000256" key="2">
    <source>
        <dbReference type="ARBA" id="ARBA00022676"/>
    </source>
</evidence>
<dbReference type="PANTHER" id="PTHR43867">
    <property type="entry name" value="CELLULOSE SYNTHASE CATALYTIC SUBUNIT A [UDP-FORMING]"/>
    <property type="match status" value="1"/>
</dbReference>
<evidence type="ECO:0000313" key="8">
    <source>
        <dbReference type="EMBL" id="TKK90737.1"/>
    </source>
</evidence>
<dbReference type="RefSeq" id="WP_137245478.1">
    <property type="nucleotide sequence ID" value="NZ_SZQA01000002.1"/>
</dbReference>
<keyword evidence="9" id="KW-1185">Reference proteome</keyword>
<dbReference type="InterPro" id="IPR050321">
    <property type="entry name" value="Glycosyltr_2/OpgH_subfam"/>
</dbReference>
<feature type="transmembrane region" description="Helical" evidence="7">
    <location>
        <begin position="404"/>
        <end position="425"/>
    </location>
</feature>
<keyword evidence="4 7" id="KW-0812">Transmembrane</keyword>
<dbReference type="Pfam" id="PF13641">
    <property type="entry name" value="Glyco_tranf_2_3"/>
    <property type="match status" value="1"/>
</dbReference>
<dbReference type="PANTHER" id="PTHR43867:SF2">
    <property type="entry name" value="CELLULOSE SYNTHASE CATALYTIC SUBUNIT A [UDP-FORMING]"/>
    <property type="match status" value="1"/>
</dbReference>
<dbReference type="SUPFAM" id="SSF53448">
    <property type="entry name" value="Nucleotide-diphospho-sugar transferases"/>
    <property type="match status" value="1"/>
</dbReference>
<dbReference type="InterPro" id="IPR029044">
    <property type="entry name" value="Nucleotide-diphossugar_trans"/>
</dbReference>
<dbReference type="GO" id="GO:0016758">
    <property type="term" value="F:hexosyltransferase activity"/>
    <property type="evidence" value="ECO:0007669"/>
    <property type="project" value="TreeGrafter"/>
</dbReference>
<dbReference type="GO" id="GO:0005886">
    <property type="term" value="C:plasma membrane"/>
    <property type="evidence" value="ECO:0007669"/>
    <property type="project" value="TreeGrafter"/>
</dbReference>
<reference evidence="8 9" key="1">
    <citation type="submission" date="2019-04" db="EMBL/GenBank/DDBJ databases">
        <title>Herbidospora sp. NEAU-GS14.nov., a novel actinomycete isolated from soil.</title>
        <authorList>
            <person name="Han L."/>
        </authorList>
    </citation>
    <scope>NUCLEOTIDE SEQUENCE [LARGE SCALE GENOMIC DNA]</scope>
    <source>
        <strain evidence="8 9">NEAU-GS14</strain>
    </source>
</reference>
<organism evidence="8 9">
    <name type="scientific">Herbidospora galbida</name>
    <dbReference type="NCBI Taxonomy" id="2575442"/>
    <lineage>
        <taxon>Bacteria</taxon>
        <taxon>Bacillati</taxon>
        <taxon>Actinomycetota</taxon>
        <taxon>Actinomycetes</taxon>
        <taxon>Streptosporangiales</taxon>
        <taxon>Streptosporangiaceae</taxon>
        <taxon>Herbidospora</taxon>
    </lineage>
</organism>
<accession>A0A4U3MQY2</accession>
<keyword evidence="6 7" id="KW-0472">Membrane</keyword>
<comment type="subcellular location">
    <subcellularLocation>
        <location evidence="1">Membrane</location>
        <topology evidence="1">Multi-pass membrane protein</topology>
    </subcellularLocation>
</comment>
<evidence type="ECO:0000256" key="7">
    <source>
        <dbReference type="SAM" id="Phobius"/>
    </source>
</evidence>